<evidence type="ECO:0000256" key="1">
    <source>
        <dbReference type="SAM" id="MobiDB-lite"/>
    </source>
</evidence>
<evidence type="ECO:0000313" key="3">
    <source>
        <dbReference type="Proteomes" id="UP001066276"/>
    </source>
</evidence>
<proteinExistence type="predicted"/>
<evidence type="ECO:0000313" key="2">
    <source>
        <dbReference type="EMBL" id="KAJ1108564.1"/>
    </source>
</evidence>
<dbReference type="AlphaFoldDB" id="A0AAV7MZV4"/>
<protein>
    <submittedName>
        <fullName evidence="2">Uncharacterized protein</fullName>
    </submittedName>
</protein>
<gene>
    <name evidence="2" type="ORF">NDU88_005940</name>
</gene>
<dbReference type="Proteomes" id="UP001066276">
    <property type="component" value="Chromosome 9"/>
</dbReference>
<keyword evidence="3" id="KW-1185">Reference proteome</keyword>
<dbReference type="EMBL" id="JANPWB010000013">
    <property type="protein sequence ID" value="KAJ1108564.1"/>
    <property type="molecule type" value="Genomic_DNA"/>
</dbReference>
<name>A0AAV7MZV4_PLEWA</name>
<reference evidence="2" key="1">
    <citation type="journal article" date="2022" name="bioRxiv">
        <title>Sequencing and chromosome-scale assembly of the giantPleurodeles waltlgenome.</title>
        <authorList>
            <person name="Brown T."/>
            <person name="Elewa A."/>
            <person name="Iarovenko S."/>
            <person name="Subramanian E."/>
            <person name="Araus A.J."/>
            <person name="Petzold A."/>
            <person name="Susuki M."/>
            <person name="Suzuki K.-i.T."/>
            <person name="Hayashi T."/>
            <person name="Toyoda A."/>
            <person name="Oliveira C."/>
            <person name="Osipova E."/>
            <person name="Leigh N.D."/>
            <person name="Simon A."/>
            <person name="Yun M.H."/>
        </authorList>
    </citation>
    <scope>NUCLEOTIDE SEQUENCE</scope>
    <source>
        <strain evidence="2">20211129_DDA</strain>
        <tissue evidence="2">Liver</tissue>
    </source>
</reference>
<comment type="caution">
    <text evidence="2">The sequence shown here is derived from an EMBL/GenBank/DDBJ whole genome shotgun (WGS) entry which is preliminary data.</text>
</comment>
<feature type="compositionally biased region" description="Basic residues" evidence="1">
    <location>
        <begin position="86"/>
        <end position="98"/>
    </location>
</feature>
<feature type="region of interest" description="Disordered" evidence="1">
    <location>
        <begin position="70"/>
        <end position="101"/>
    </location>
</feature>
<accession>A0AAV7MZV4</accession>
<organism evidence="2 3">
    <name type="scientific">Pleurodeles waltl</name>
    <name type="common">Iberian ribbed newt</name>
    <dbReference type="NCBI Taxonomy" id="8319"/>
    <lineage>
        <taxon>Eukaryota</taxon>
        <taxon>Metazoa</taxon>
        <taxon>Chordata</taxon>
        <taxon>Craniata</taxon>
        <taxon>Vertebrata</taxon>
        <taxon>Euteleostomi</taxon>
        <taxon>Amphibia</taxon>
        <taxon>Batrachia</taxon>
        <taxon>Caudata</taxon>
        <taxon>Salamandroidea</taxon>
        <taxon>Salamandridae</taxon>
        <taxon>Pleurodelinae</taxon>
        <taxon>Pleurodeles</taxon>
    </lineage>
</organism>
<sequence length="139" mass="15659">MLVGSLLQSARARFALTWERGLMGEELLRPGGGGDLEKKSKRVLRRDMAVAALWLHCGSKGDLHRERGLALTGKPAARTLRTSKGTPKKKKKLQKRKPPGTLRGFRSWRHYLPCANLARVLPSIETFYRSENYLHIGAR</sequence>